<keyword evidence="10 17" id="KW-0520">NAD</keyword>
<feature type="domain" description="YjeF C-terminal" evidence="20">
    <location>
        <begin position="228"/>
        <end position="510"/>
    </location>
</feature>
<evidence type="ECO:0000256" key="2">
    <source>
        <dbReference type="ARBA" id="ARBA00000909"/>
    </source>
</evidence>
<sequence>MYLVTAKEMRNLDRYTIDHLGVPGVVLMENAGKAVAEEIMHRFPEPKTAVILCGSGNNGGDGWVVARHLQFRGWKVYLWLVGAVEKMAPDARVFYEVCQRLTRIEIDPQQERDQLRRHLEQADVVVDALLGTGATGQLRPHIAEVVALVNQQSKAFVVAVDLPTGVDADTGGVLTEAVQADLTVTFAFPKWGHYLRPGADYSGEVKVADIGLSPCASPELEPSARINLPSDWQHHLPPRSAWAHKGTHGHLLVVGGSRGMLGAAVMAGEAAYRTGAGLVTITVPSSEQLPLSAKVTQQMVWSWPGESTFSPDSWQMIEERRTRFSAVAIGPGLGRFAGEADWLGELMKRMEVPMVLDADALNILSDHPSLLQKRPSPFATVLTPHPGEMARLLACSVAHVESSRRQAAGELAQKTGAVVVLKGRYTIVAFPDGKQILNLTGSPALAKGGAGDLLTGMIGSLLAQRIPLGAAVPMAVYLHGKAGELAVSSVPHSVMFSDILSAIGPALRQCCQ</sequence>
<feature type="binding site" evidence="17">
    <location>
        <position position="452"/>
    </location>
    <ligand>
        <name>(6S)-NADPHX</name>
        <dbReference type="ChEBI" id="CHEBI:64076"/>
    </ligand>
</feature>
<evidence type="ECO:0000259" key="20">
    <source>
        <dbReference type="PROSITE" id="PS51383"/>
    </source>
</evidence>
<keyword evidence="9 18" id="KW-0630">Potassium</keyword>
<dbReference type="Gene3D" id="3.40.1190.20">
    <property type="match status" value="1"/>
</dbReference>
<comment type="subunit">
    <text evidence="17">Homotetramer.</text>
</comment>
<dbReference type="InterPro" id="IPR036652">
    <property type="entry name" value="YjeF_N_dom_sf"/>
</dbReference>
<dbReference type="PANTHER" id="PTHR12592:SF0">
    <property type="entry name" value="ATP-DEPENDENT (S)-NAD(P)H-HYDRATE DEHYDRATASE"/>
    <property type="match status" value="1"/>
</dbReference>
<evidence type="ECO:0000256" key="10">
    <source>
        <dbReference type="ARBA" id="ARBA00023027"/>
    </source>
</evidence>
<evidence type="ECO:0000256" key="7">
    <source>
        <dbReference type="ARBA" id="ARBA00022840"/>
    </source>
</evidence>
<dbReference type="Proteomes" id="UP000535491">
    <property type="component" value="Unassembled WGS sequence"/>
</dbReference>
<keyword evidence="13" id="KW-0511">Multifunctional enzyme</keyword>
<dbReference type="NCBIfam" id="TIGR00196">
    <property type="entry name" value="yjeF_cterm"/>
    <property type="match status" value="1"/>
</dbReference>
<evidence type="ECO:0000313" key="22">
    <source>
        <dbReference type="EMBL" id="MBA4496013.1"/>
    </source>
</evidence>
<evidence type="ECO:0000256" key="12">
    <source>
        <dbReference type="ARBA" id="ARBA00023239"/>
    </source>
</evidence>
<evidence type="ECO:0000313" key="23">
    <source>
        <dbReference type="Proteomes" id="UP000535491"/>
    </source>
</evidence>
<evidence type="ECO:0000256" key="14">
    <source>
        <dbReference type="ARBA" id="ARBA00025153"/>
    </source>
</evidence>
<evidence type="ECO:0000256" key="1">
    <source>
        <dbReference type="ARBA" id="ARBA00000013"/>
    </source>
</evidence>
<dbReference type="InterPro" id="IPR030677">
    <property type="entry name" value="Nnr"/>
</dbReference>
<comment type="cofactor">
    <cofactor evidence="18 19">
        <name>K(+)</name>
        <dbReference type="ChEBI" id="CHEBI:29103"/>
    </cofactor>
    <text evidence="18 19">Binds 1 potassium ion per subunit.</text>
</comment>
<dbReference type="GO" id="GO:0046496">
    <property type="term" value="P:nicotinamide nucleotide metabolic process"/>
    <property type="evidence" value="ECO:0007669"/>
    <property type="project" value="UniProtKB-UniRule"/>
</dbReference>
<feature type="binding site" evidence="17">
    <location>
        <position position="263"/>
    </location>
    <ligand>
        <name>(6S)-NADPHX</name>
        <dbReference type="ChEBI" id="CHEBI:64076"/>
    </ligand>
</feature>
<feature type="binding site" evidence="18">
    <location>
        <begin position="57"/>
        <end position="61"/>
    </location>
    <ligand>
        <name>(6S)-NADPHX</name>
        <dbReference type="ChEBI" id="CHEBI:64076"/>
    </ligand>
</feature>
<evidence type="ECO:0000256" key="15">
    <source>
        <dbReference type="ARBA" id="ARBA00048238"/>
    </source>
</evidence>
<comment type="function">
    <text evidence="14 19">Bifunctional enzyme that catalyzes the epimerization of the S- and R-forms of NAD(P)HX and the dehydration of the S-form of NAD(P)HX at the expense of ADP, which is converted to AMP. This allows the repair of both epimers of NAD(P)HX, a damaged form of NAD(P)H that is a result of enzymatic or heat-dependent hydration.</text>
</comment>
<dbReference type="Pfam" id="PF01256">
    <property type="entry name" value="Carb_kinase"/>
    <property type="match status" value="1"/>
</dbReference>
<dbReference type="PROSITE" id="PS51383">
    <property type="entry name" value="YJEF_C_3"/>
    <property type="match status" value="1"/>
</dbReference>
<dbReference type="GO" id="GO:0052856">
    <property type="term" value="F:NAD(P)HX epimerase activity"/>
    <property type="evidence" value="ECO:0007669"/>
    <property type="project" value="UniProtKB-UniRule"/>
</dbReference>
<dbReference type="CDD" id="cd01171">
    <property type="entry name" value="YXKO-related"/>
    <property type="match status" value="1"/>
</dbReference>
<dbReference type="AlphaFoldDB" id="A0A7W1WTX2"/>
<keyword evidence="7 17" id="KW-0067">ATP-binding</keyword>
<feature type="domain" description="YjeF N-terminal" evidence="21">
    <location>
        <begin position="9"/>
        <end position="218"/>
    </location>
</feature>
<comment type="similarity">
    <text evidence="4 19">In the C-terminal section; belongs to the NnrD/CARKD family.</text>
</comment>
<evidence type="ECO:0000256" key="3">
    <source>
        <dbReference type="ARBA" id="ARBA00006001"/>
    </source>
</evidence>
<comment type="similarity">
    <text evidence="17">Belongs to the NnrD/CARKD family.</text>
</comment>
<evidence type="ECO:0000256" key="11">
    <source>
        <dbReference type="ARBA" id="ARBA00023235"/>
    </source>
</evidence>
<evidence type="ECO:0000256" key="13">
    <source>
        <dbReference type="ARBA" id="ARBA00023268"/>
    </source>
</evidence>
<feature type="binding site" evidence="18">
    <location>
        <position position="127"/>
    </location>
    <ligand>
        <name>K(+)</name>
        <dbReference type="ChEBI" id="CHEBI:29103"/>
    </ligand>
</feature>
<evidence type="ECO:0000256" key="5">
    <source>
        <dbReference type="ARBA" id="ARBA00022723"/>
    </source>
</evidence>
<organism evidence="22 23">
    <name type="scientific">Paenactinomyces guangxiensis</name>
    <dbReference type="NCBI Taxonomy" id="1490290"/>
    <lineage>
        <taxon>Bacteria</taxon>
        <taxon>Bacillati</taxon>
        <taxon>Bacillota</taxon>
        <taxon>Bacilli</taxon>
        <taxon>Bacillales</taxon>
        <taxon>Thermoactinomycetaceae</taxon>
        <taxon>Paenactinomyces</taxon>
    </lineage>
</organism>
<keyword evidence="5 18" id="KW-0479">Metal-binding</keyword>
<dbReference type="InterPro" id="IPR029056">
    <property type="entry name" value="Ribokinase-like"/>
</dbReference>
<comment type="catalytic activity">
    <reaction evidence="15 17 19">
        <text>(6S)-NADHX + ADP = AMP + phosphate + NADH + H(+)</text>
        <dbReference type="Rhea" id="RHEA:32223"/>
        <dbReference type="ChEBI" id="CHEBI:15378"/>
        <dbReference type="ChEBI" id="CHEBI:43474"/>
        <dbReference type="ChEBI" id="CHEBI:57945"/>
        <dbReference type="ChEBI" id="CHEBI:64074"/>
        <dbReference type="ChEBI" id="CHEBI:456215"/>
        <dbReference type="ChEBI" id="CHEBI:456216"/>
        <dbReference type="EC" id="4.2.1.136"/>
    </reaction>
</comment>
<keyword evidence="6 17" id="KW-0547">Nucleotide-binding</keyword>
<dbReference type="GO" id="GO:0046872">
    <property type="term" value="F:metal ion binding"/>
    <property type="evidence" value="ECO:0007669"/>
    <property type="project" value="UniProtKB-UniRule"/>
</dbReference>
<comment type="function">
    <text evidence="17">Catalyzes the dehydration of the S-form of NAD(P)HX at the expense of ADP, which is converted to AMP. Together with NAD(P)HX epimerase, which catalyzes the epimerization of the S- and R-forms, the enzyme allows the repair of both epimers of NAD(P)HX, a damaged form of NAD(P)H that is a result of enzymatic or heat-dependent hydration.</text>
</comment>
<dbReference type="GO" id="GO:0052855">
    <property type="term" value="F:ADP-dependent NAD(P)H-hydrate dehydratase activity"/>
    <property type="evidence" value="ECO:0007669"/>
    <property type="project" value="UniProtKB-UniRule"/>
</dbReference>
<feature type="binding site" evidence="17">
    <location>
        <position position="332"/>
    </location>
    <ligand>
        <name>(6S)-NADPHX</name>
        <dbReference type="ChEBI" id="CHEBI:64076"/>
    </ligand>
</feature>
<protein>
    <recommendedName>
        <fullName evidence="19">Bifunctional NAD(P)H-hydrate repair enzyme</fullName>
    </recommendedName>
    <alternativeName>
        <fullName evidence="19">Nicotinamide nucleotide repair protein</fullName>
    </alternativeName>
    <domain>
        <recommendedName>
            <fullName evidence="19">ADP-dependent (S)-NAD(P)H-hydrate dehydratase</fullName>
            <ecNumber evidence="19">4.2.1.136</ecNumber>
        </recommendedName>
        <alternativeName>
            <fullName evidence="19">ADP-dependent NAD(P)HX dehydratase</fullName>
        </alternativeName>
    </domain>
    <domain>
        <recommendedName>
            <fullName evidence="19">NAD(P)H-hydrate epimerase</fullName>
            <ecNumber evidence="19">5.1.99.6</ecNumber>
        </recommendedName>
    </domain>
</protein>
<dbReference type="GO" id="GO:0110051">
    <property type="term" value="P:metabolite repair"/>
    <property type="evidence" value="ECO:0007669"/>
    <property type="project" value="TreeGrafter"/>
</dbReference>
<comment type="caution">
    <text evidence="18">Lacks conserved residue(s) required for the propagation of feature annotation.</text>
</comment>
<dbReference type="HAMAP" id="MF_01966">
    <property type="entry name" value="NADHX_epimerase"/>
    <property type="match status" value="1"/>
</dbReference>
<evidence type="ECO:0000256" key="19">
    <source>
        <dbReference type="PIRNR" id="PIRNR017184"/>
    </source>
</evidence>
<keyword evidence="12 17" id="KW-0456">Lyase</keyword>
<dbReference type="EC" id="4.2.1.136" evidence="19"/>
<feature type="binding site" evidence="17">
    <location>
        <position position="385"/>
    </location>
    <ligand>
        <name>(6S)-NADPHX</name>
        <dbReference type="ChEBI" id="CHEBI:64076"/>
    </ligand>
</feature>
<accession>A0A7W1WTX2</accession>
<evidence type="ECO:0000256" key="4">
    <source>
        <dbReference type="ARBA" id="ARBA00009524"/>
    </source>
</evidence>
<name>A0A7W1WTX2_9BACL</name>
<dbReference type="InterPro" id="IPR000631">
    <property type="entry name" value="CARKD"/>
</dbReference>
<comment type="catalytic activity">
    <reaction evidence="2 18 19">
        <text>(6R)-NADPHX = (6S)-NADPHX</text>
        <dbReference type="Rhea" id="RHEA:32227"/>
        <dbReference type="ChEBI" id="CHEBI:64076"/>
        <dbReference type="ChEBI" id="CHEBI:64077"/>
        <dbReference type="EC" id="5.1.99.6"/>
    </reaction>
</comment>
<evidence type="ECO:0000256" key="16">
    <source>
        <dbReference type="ARBA" id="ARBA00049209"/>
    </source>
</evidence>
<evidence type="ECO:0000256" key="17">
    <source>
        <dbReference type="HAMAP-Rule" id="MF_01965"/>
    </source>
</evidence>
<feature type="binding site" evidence="18">
    <location>
        <position position="58"/>
    </location>
    <ligand>
        <name>K(+)</name>
        <dbReference type="ChEBI" id="CHEBI:29103"/>
    </ligand>
</feature>
<comment type="function">
    <text evidence="18">Catalyzes the epimerization of the S- and R-forms of NAD(P)HX, a damaged form of NAD(P)H that is a result of enzymatic or heat-dependent hydration. This is a prerequisite for the S-specific NAD(P)H-hydrate dehydratase to allow the repair of both epimers of NAD(P)HX.</text>
</comment>
<comment type="similarity">
    <text evidence="18">Belongs to the NnrE/AIBP family.</text>
</comment>
<gene>
    <name evidence="17" type="primary">nnrD</name>
    <name evidence="18" type="synonym">nnrE</name>
    <name evidence="22" type="ORF">H1191_17150</name>
</gene>
<dbReference type="EC" id="5.1.99.6" evidence="19"/>
<dbReference type="HAMAP" id="MF_01965">
    <property type="entry name" value="NADHX_dehydratase"/>
    <property type="match status" value="1"/>
</dbReference>
<comment type="cofactor">
    <cofactor evidence="17">
        <name>Mg(2+)</name>
        <dbReference type="ChEBI" id="CHEBI:18420"/>
    </cofactor>
</comment>
<dbReference type="SUPFAM" id="SSF64153">
    <property type="entry name" value="YjeF N-terminal domain-like"/>
    <property type="match status" value="1"/>
</dbReference>
<comment type="catalytic activity">
    <reaction evidence="1 18 19">
        <text>(6R)-NADHX = (6S)-NADHX</text>
        <dbReference type="Rhea" id="RHEA:32215"/>
        <dbReference type="ChEBI" id="CHEBI:64074"/>
        <dbReference type="ChEBI" id="CHEBI:64075"/>
        <dbReference type="EC" id="5.1.99.6"/>
    </reaction>
</comment>
<dbReference type="SUPFAM" id="SSF53613">
    <property type="entry name" value="Ribokinase-like"/>
    <property type="match status" value="1"/>
</dbReference>
<reference evidence="22 23" key="1">
    <citation type="submission" date="2020-07" db="EMBL/GenBank/DDBJ databases">
        <authorList>
            <person name="Feng H."/>
        </authorList>
    </citation>
    <scope>NUCLEOTIDE SEQUENCE [LARGE SCALE GENOMIC DNA]</scope>
    <source>
        <strain evidence="23">s-10</strain>
    </source>
</reference>
<dbReference type="Pfam" id="PF03853">
    <property type="entry name" value="YjeF_N"/>
    <property type="match status" value="1"/>
</dbReference>
<feature type="binding site" evidence="18">
    <location>
        <position position="161"/>
    </location>
    <ligand>
        <name>(6S)-NADPHX</name>
        <dbReference type="ChEBI" id="CHEBI:64076"/>
    </ligand>
</feature>
<dbReference type="Gene3D" id="3.40.50.10260">
    <property type="entry name" value="YjeF N-terminal domain"/>
    <property type="match status" value="1"/>
</dbReference>
<keyword evidence="11 18" id="KW-0413">Isomerase</keyword>
<keyword evidence="23" id="KW-1185">Reference proteome</keyword>
<dbReference type="NCBIfam" id="TIGR00197">
    <property type="entry name" value="yjeF_nterm"/>
    <property type="match status" value="1"/>
</dbReference>
<dbReference type="PROSITE" id="PS51385">
    <property type="entry name" value="YJEF_N"/>
    <property type="match status" value="1"/>
</dbReference>
<feature type="binding site" evidence="17">
    <location>
        <begin position="422"/>
        <end position="426"/>
    </location>
    <ligand>
        <name>AMP</name>
        <dbReference type="ChEBI" id="CHEBI:456215"/>
    </ligand>
</feature>
<dbReference type="GO" id="GO:0005524">
    <property type="term" value="F:ATP binding"/>
    <property type="evidence" value="ECO:0007669"/>
    <property type="project" value="UniProtKB-UniRule"/>
</dbReference>
<evidence type="ECO:0000256" key="9">
    <source>
        <dbReference type="ARBA" id="ARBA00022958"/>
    </source>
</evidence>
<comment type="catalytic activity">
    <reaction evidence="16 17 19">
        <text>(6S)-NADPHX + ADP = AMP + phosphate + NADPH + H(+)</text>
        <dbReference type="Rhea" id="RHEA:32235"/>
        <dbReference type="ChEBI" id="CHEBI:15378"/>
        <dbReference type="ChEBI" id="CHEBI:43474"/>
        <dbReference type="ChEBI" id="CHEBI:57783"/>
        <dbReference type="ChEBI" id="CHEBI:64076"/>
        <dbReference type="ChEBI" id="CHEBI:456215"/>
        <dbReference type="ChEBI" id="CHEBI:456216"/>
        <dbReference type="EC" id="4.2.1.136"/>
    </reaction>
</comment>
<feature type="binding site" evidence="18">
    <location>
        <begin position="131"/>
        <end position="137"/>
    </location>
    <ligand>
        <name>(6S)-NADPHX</name>
        <dbReference type="ChEBI" id="CHEBI:64076"/>
    </ligand>
</feature>
<dbReference type="PANTHER" id="PTHR12592">
    <property type="entry name" value="ATP-DEPENDENT (S)-NAD(P)H-HYDRATE DEHYDRATASE FAMILY MEMBER"/>
    <property type="match status" value="1"/>
</dbReference>
<evidence type="ECO:0000256" key="6">
    <source>
        <dbReference type="ARBA" id="ARBA00022741"/>
    </source>
</evidence>
<evidence type="ECO:0000256" key="18">
    <source>
        <dbReference type="HAMAP-Rule" id="MF_01966"/>
    </source>
</evidence>
<feature type="binding site" evidence="18">
    <location>
        <position position="164"/>
    </location>
    <ligand>
        <name>K(+)</name>
        <dbReference type="ChEBI" id="CHEBI:29103"/>
    </ligand>
</feature>
<dbReference type="EMBL" id="JACEIQ010000022">
    <property type="protein sequence ID" value="MBA4496013.1"/>
    <property type="molecule type" value="Genomic_DNA"/>
</dbReference>
<keyword evidence="8 17" id="KW-0521">NADP</keyword>
<dbReference type="PIRSF" id="PIRSF017184">
    <property type="entry name" value="Nnr"/>
    <property type="match status" value="1"/>
</dbReference>
<feature type="binding site" evidence="17">
    <location>
        <position position="451"/>
    </location>
    <ligand>
        <name>AMP</name>
        <dbReference type="ChEBI" id="CHEBI:456215"/>
    </ligand>
</feature>
<evidence type="ECO:0000256" key="8">
    <source>
        <dbReference type="ARBA" id="ARBA00022857"/>
    </source>
</evidence>
<comment type="caution">
    <text evidence="22">The sequence shown here is derived from an EMBL/GenBank/DDBJ whole genome shotgun (WGS) entry which is preliminary data.</text>
</comment>
<proteinExistence type="inferred from homology"/>
<dbReference type="RefSeq" id="WP_181754047.1">
    <property type="nucleotide sequence ID" value="NZ_JACEIQ010000022.1"/>
</dbReference>
<dbReference type="InterPro" id="IPR004443">
    <property type="entry name" value="YjeF_N_dom"/>
</dbReference>
<comment type="similarity">
    <text evidence="3 19">In the N-terminal section; belongs to the NnrE/AIBP family.</text>
</comment>
<evidence type="ECO:0000259" key="21">
    <source>
        <dbReference type="PROSITE" id="PS51385"/>
    </source>
</evidence>